<comment type="caution">
    <text evidence="1">The sequence shown here is derived from an EMBL/GenBank/DDBJ whole genome shotgun (WGS) entry which is preliminary data.</text>
</comment>
<evidence type="ECO:0000313" key="2">
    <source>
        <dbReference type="Proteomes" id="UP000268823"/>
    </source>
</evidence>
<protein>
    <submittedName>
        <fullName evidence="1">Uncharacterized protein</fullName>
    </submittedName>
</protein>
<dbReference type="Proteomes" id="UP000268823">
    <property type="component" value="Unassembled WGS sequence"/>
</dbReference>
<dbReference type="EMBL" id="QWIR01000011">
    <property type="protein sequence ID" value="RMY94735.1"/>
    <property type="molecule type" value="Genomic_DNA"/>
</dbReference>
<proteinExistence type="predicted"/>
<evidence type="ECO:0000313" key="1">
    <source>
        <dbReference type="EMBL" id="RMY94735.1"/>
    </source>
</evidence>
<sequence length="519" mass="56930">MHSSPMRTKTDTTGIGPCHSLSSVSTAAAVSIKSADTSASGGSKLLFGEIDTGSEQSLDNYASICDFVQCGSSTFLRFWLDDRCRENFLSFLPKDDLKAFRLTCHGISARAAPELFRDLHITFRTNTFIKPAKTAALDRIGYHVRKLSFGFPQTAESSLPPLVDPTTGTEMGFTYIPRVERSNAQNPKYGDVATTEALTRQYPAIFHASTNASAFVRTLSALPHLEHLLIDCPGYGSRAKGARNTVDFALTSLRFAIEHVNCRTLQSLSLTSMVPNGLQYLMPHAGYGTTPASTRVWSRIQHLTLRLKTQGDRKEQQMLHRYLRGFHEGLTTLSVCWEGHRGPFPLIGLPQTATTKAGASRVSHKYQTAVQPSIRFARLKKLSVCNAQASAAEISALIGSNNETLHEVELQDVELTEGEWQDVFATSGSRPLVKPKTPALKTLAIPDRRQVAVKPLPALPLQSSRNVLCPLGPAAVSNRPEVHQGCYTENTGSSKKRRSGTSRCEAYFKRVLGSFVSWT</sequence>
<gene>
    <name evidence="1" type="ORF">D0861_01206</name>
</gene>
<accession>A0A3M7G0U1</accession>
<organism evidence="1 2">
    <name type="scientific">Hortaea werneckii</name>
    <name type="common">Black yeast</name>
    <name type="synonym">Cladosporium werneckii</name>
    <dbReference type="NCBI Taxonomy" id="91943"/>
    <lineage>
        <taxon>Eukaryota</taxon>
        <taxon>Fungi</taxon>
        <taxon>Dikarya</taxon>
        <taxon>Ascomycota</taxon>
        <taxon>Pezizomycotina</taxon>
        <taxon>Dothideomycetes</taxon>
        <taxon>Dothideomycetidae</taxon>
        <taxon>Mycosphaerellales</taxon>
        <taxon>Teratosphaeriaceae</taxon>
        <taxon>Hortaea</taxon>
    </lineage>
</organism>
<dbReference type="VEuPathDB" id="FungiDB:BTJ68_05845"/>
<dbReference type="OrthoDB" id="5327538at2759"/>
<name>A0A3M7G0U1_HORWE</name>
<reference evidence="1 2" key="1">
    <citation type="journal article" date="2018" name="BMC Genomics">
        <title>Genomic evidence for intraspecific hybridization in a clonal and extremely halotolerant yeast.</title>
        <authorList>
            <person name="Gostincar C."/>
            <person name="Stajich J.E."/>
            <person name="Zupancic J."/>
            <person name="Zalar P."/>
            <person name="Gunde-Cimerman N."/>
        </authorList>
    </citation>
    <scope>NUCLEOTIDE SEQUENCE [LARGE SCALE GENOMIC DNA]</scope>
    <source>
        <strain evidence="1 2">EXF-2788</strain>
    </source>
</reference>
<dbReference type="AlphaFoldDB" id="A0A3M7G0U1"/>